<evidence type="ECO:0000313" key="2">
    <source>
        <dbReference type="Proteomes" id="UP000000311"/>
    </source>
</evidence>
<dbReference type="Proteomes" id="UP000000311">
    <property type="component" value="Unassembled WGS sequence"/>
</dbReference>
<feature type="non-terminal residue" evidence="1">
    <location>
        <position position="1"/>
    </location>
</feature>
<feature type="non-terminal residue" evidence="1">
    <location>
        <position position="44"/>
    </location>
</feature>
<dbReference type="InParanoid" id="E2AXM2"/>
<sequence length="44" mass="5203">QCSLCQKDHFIMLCDSYKKKTVSDRRHHVETNNLCLNCLGRHKV</sequence>
<gene>
    <name evidence="1" type="ORF">EAG_00227</name>
</gene>
<evidence type="ECO:0000313" key="1">
    <source>
        <dbReference type="EMBL" id="EFN61817.1"/>
    </source>
</evidence>
<dbReference type="EMBL" id="GL443602">
    <property type="protein sequence ID" value="EFN61817.1"/>
    <property type="molecule type" value="Genomic_DNA"/>
</dbReference>
<proteinExistence type="predicted"/>
<dbReference type="OrthoDB" id="7696997at2759"/>
<keyword evidence="2" id="KW-1185">Reference proteome</keyword>
<dbReference type="AlphaFoldDB" id="E2AXM2"/>
<reference evidence="1 2" key="1">
    <citation type="journal article" date="2010" name="Science">
        <title>Genomic comparison of the ants Camponotus floridanus and Harpegnathos saltator.</title>
        <authorList>
            <person name="Bonasio R."/>
            <person name="Zhang G."/>
            <person name="Ye C."/>
            <person name="Mutti N.S."/>
            <person name="Fang X."/>
            <person name="Qin N."/>
            <person name="Donahue G."/>
            <person name="Yang P."/>
            <person name="Li Q."/>
            <person name="Li C."/>
            <person name="Zhang P."/>
            <person name="Huang Z."/>
            <person name="Berger S.L."/>
            <person name="Reinberg D."/>
            <person name="Wang J."/>
            <person name="Liebig J."/>
        </authorList>
    </citation>
    <scope>NUCLEOTIDE SEQUENCE [LARGE SCALE GENOMIC DNA]</scope>
    <source>
        <strain evidence="2">C129</strain>
    </source>
</reference>
<name>E2AXM2_CAMFO</name>
<organism evidence="2">
    <name type="scientific">Camponotus floridanus</name>
    <name type="common">Florida carpenter ant</name>
    <dbReference type="NCBI Taxonomy" id="104421"/>
    <lineage>
        <taxon>Eukaryota</taxon>
        <taxon>Metazoa</taxon>
        <taxon>Ecdysozoa</taxon>
        <taxon>Arthropoda</taxon>
        <taxon>Hexapoda</taxon>
        <taxon>Insecta</taxon>
        <taxon>Pterygota</taxon>
        <taxon>Neoptera</taxon>
        <taxon>Endopterygota</taxon>
        <taxon>Hymenoptera</taxon>
        <taxon>Apocrita</taxon>
        <taxon>Aculeata</taxon>
        <taxon>Formicoidea</taxon>
        <taxon>Formicidae</taxon>
        <taxon>Formicinae</taxon>
        <taxon>Camponotus</taxon>
    </lineage>
</organism>
<protein>
    <submittedName>
        <fullName evidence="1">Uncharacterized protein</fullName>
    </submittedName>
</protein>
<accession>E2AXM2</accession>